<reference evidence="3 4" key="1">
    <citation type="submission" date="2023-01" db="EMBL/GenBank/DDBJ databases">
        <title>Analysis of 21 Apiospora genomes using comparative genomics revels a genus with tremendous synthesis potential of carbohydrate active enzymes and secondary metabolites.</title>
        <authorList>
            <person name="Sorensen T."/>
        </authorList>
    </citation>
    <scope>NUCLEOTIDE SEQUENCE [LARGE SCALE GENOMIC DNA]</scope>
    <source>
        <strain evidence="3 4">CBS 135458</strain>
    </source>
</reference>
<name>A0ABR1VZD0_9PEZI</name>
<feature type="domain" description="2EXR" evidence="2">
    <location>
        <begin position="34"/>
        <end position="117"/>
    </location>
</feature>
<accession>A0ABR1VZD0</accession>
<comment type="caution">
    <text evidence="3">The sequence shown here is derived from an EMBL/GenBank/DDBJ whole genome shotgun (WGS) entry which is preliminary data.</text>
</comment>
<dbReference type="EMBL" id="JAQQWL010000004">
    <property type="protein sequence ID" value="KAK8076568.1"/>
    <property type="molecule type" value="Genomic_DNA"/>
</dbReference>
<sequence length="348" mass="39023">MENSLASLTIDPAMTGASHTTAADPMPEEAPRTFPRFPDLPPELRDQIWEAAVLHAYEPYHTMTEESPRLFCVDTGSVPGRFHTSIDIRMRFKTVEETLIAGLMALLLASKESNEQSRRTILGGQEEDQELPLLALWGSSYRGIPIRQLIMPRNDIICLHHCCTPYQVETSRFTDLTLRSLHHILLWMGQLTTLRPRSVGMMLQRTPHLKTLYVDVNPARLNPFPDFGSTMSPCRLHHVDLKGNTTRVCDLPPYPPSEYGEESVDNHDDVADGEVVDGVDSSKGAAHEGEDSAIYNRVLGLLLPDKLRNFHAVWKLCTEAGVKIRFIKRSGWRERSLPGGSDTTPHPA</sequence>
<gene>
    <name evidence="3" type="ORF">PG994_003840</name>
</gene>
<organism evidence="3 4">
    <name type="scientific">Apiospora phragmitis</name>
    <dbReference type="NCBI Taxonomy" id="2905665"/>
    <lineage>
        <taxon>Eukaryota</taxon>
        <taxon>Fungi</taxon>
        <taxon>Dikarya</taxon>
        <taxon>Ascomycota</taxon>
        <taxon>Pezizomycotina</taxon>
        <taxon>Sordariomycetes</taxon>
        <taxon>Xylariomycetidae</taxon>
        <taxon>Amphisphaeriales</taxon>
        <taxon>Apiosporaceae</taxon>
        <taxon>Apiospora</taxon>
    </lineage>
</organism>
<proteinExistence type="predicted"/>
<dbReference type="Pfam" id="PF20150">
    <property type="entry name" value="2EXR"/>
    <property type="match status" value="1"/>
</dbReference>
<keyword evidence="4" id="KW-1185">Reference proteome</keyword>
<dbReference type="InterPro" id="IPR045518">
    <property type="entry name" value="2EXR"/>
</dbReference>
<evidence type="ECO:0000313" key="4">
    <source>
        <dbReference type="Proteomes" id="UP001480595"/>
    </source>
</evidence>
<dbReference type="Proteomes" id="UP001480595">
    <property type="component" value="Unassembled WGS sequence"/>
</dbReference>
<feature type="region of interest" description="Disordered" evidence="1">
    <location>
        <begin position="1"/>
        <end position="30"/>
    </location>
</feature>
<evidence type="ECO:0000256" key="1">
    <source>
        <dbReference type="SAM" id="MobiDB-lite"/>
    </source>
</evidence>
<dbReference type="GeneID" id="92088312"/>
<protein>
    <recommendedName>
        <fullName evidence="2">2EXR domain-containing protein</fullName>
    </recommendedName>
</protein>
<evidence type="ECO:0000313" key="3">
    <source>
        <dbReference type="EMBL" id="KAK8076568.1"/>
    </source>
</evidence>
<dbReference type="RefSeq" id="XP_066719527.1">
    <property type="nucleotide sequence ID" value="XM_066855249.1"/>
</dbReference>
<evidence type="ECO:0000259" key="2">
    <source>
        <dbReference type="Pfam" id="PF20150"/>
    </source>
</evidence>